<evidence type="ECO:0000313" key="1">
    <source>
        <dbReference type="EMBL" id="KNC29871.1"/>
    </source>
</evidence>
<evidence type="ECO:0000313" key="2">
    <source>
        <dbReference type="Proteomes" id="UP000037069"/>
    </source>
</evidence>
<keyword evidence="2" id="KW-1185">Reference proteome</keyword>
<dbReference type="Proteomes" id="UP000037069">
    <property type="component" value="Unassembled WGS sequence"/>
</dbReference>
<protein>
    <submittedName>
        <fullName evidence="1">Uncharacterized protein</fullName>
    </submittedName>
</protein>
<comment type="caution">
    <text evidence="1">The sequence shown here is derived from an EMBL/GenBank/DDBJ whole genome shotgun (WGS) entry which is preliminary data.</text>
</comment>
<sequence>MIKTPTFITLQASFIMGTSSTRPACSICLVMLLASTHPLTISPKSFMYISSVDKSSASAGNLCFCTDSLSLASVIYFAIIFCLDAAITVGINKFGVFACIDATSNATAAAATAIAASCTNTNTCITDIAFTENFRFLFILKLNNNTNKKKQVNTSATLELINNKT</sequence>
<organism evidence="1 2">
    <name type="scientific">Lucilia cuprina</name>
    <name type="common">Green bottle fly</name>
    <name type="synonym">Australian sheep blowfly</name>
    <dbReference type="NCBI Taxonomy" id="7375"/>
    <lineage>
        <taxon>Eukaryota</taxon>
        <taxon>Metazoa</taxon>
        <taxon>Ecdysozoa</taxon>
        <taxon>Arthropoda</taxon>
        <taxon>Hexapoda</taxon>
        <taxon>Insecta</taxon>
        <taxon>Pterygota</taxon>
        <taxon>Neoptera</taxon>
        <taxon>Endopterygota</taxon>
        <taxon>Diptera</taxon>
        <taxon>Brachycera</taxon>
        <taxon>Muscomorpha</taxon>
        <taxon>Oestroidea</taxon>
        <taxon>Calliphoridae</taxon>
        <taxon>Luciliinae</taxon>
        <taxon>Lucilia</taxon>
    </lineage>
</organism>
<name>A0A0L0CCB6_LUCCU</name>
<reference evidence="1 2" key="1">
    <citation type="journal article" date="2015" name="Nat. Commun.">
        <title>Lucilia cuprina genome unlocks parasitic fly biology to underpin future interventions.</title>
        <authorList>
            <person name="Anstead C.A."/>
            <person name="Korhonen P.K."/>
            <person name="Young N.D."/>
            <person name="Hall R.S."/>
            <person name="Jex A.R."/>
            <person name="Murali S.C."/>
            <person name="Hughes D.S."/>
            <person name="Lee S.F."/>
            <person name="Perry T."/>
            <person name="Stroehlein A.J."/>
            <person name="Ansell B.R."/>
            <person name="Breugelmans B."/>
            <person name="Hofmann A."/>
            <person name="Qu J."/>
            <person name="Dugan S."/>
            <person name="Lee S.L."/>
            <person name="Chao H."/>
            <person name="Dinh H."/>
            <person name="Han Y."/>
            <person name="Doddapaneni H.V."/>
            <person name="Worley K.C."/>
            <person name="Muzny D.M."/>
            <person name="Ioannidis P."/>
            <person name="Waterhouse R.M."/>
            <person name="Zdobnov E.M."/>
            <person name="James P.J."/>
            <person name="Bagnall N.H."/>
            <person name="Kotze A.C."/>
            <person name="Gibbs R.A."/>
            <person name="Richards S."/>
            <person name="Batterham P."/>
            <person name="Gasser R.B."/>
        </authorList>
    </citation>
    <scope>NUCLEOTIDE SEQUENCE [LARGE SCALE GENOMIC DNA]</scope>
    <source>
        <strain evidence="1 2">LS</strain>
        <tissue evidence="1">Full body</tissue>
    </source>
</reference>
<gene>
    <name evidence="1" type="ORF">FF38_13525</name>
</gene>
<proteinExistence type="predicted"/>
<dbReference type="AlphaFoldDB" id="A0A0L0CCB6"/>
<accession>A0A0L0CCB6</accession>
<dbReference type="EMBL" id="JRES01000611">
    <property type="protein sequence ID" value="KNC29871.1"/>
    <property type="molecule type" value="Genomic_DNA"/>
</dbReference>